<comment type="caution">
    <text evidence="5">The sequence shown here is derived from an EMBL/GenBank/DDBJ whole genome shotgun (WGS) entry which is preliminary data.</text>
</comment>
<keyword evidence="3" id="KW-0378">Hydrolase</keyword>
<keyword evidence="4" id="KW-0342">GTP-binding</keyword>
<sequence length="333" mass="36950">MQYKLIITGPVGSGKTTAINSLTDQQSVKTDMPVSDAVTLARKSTTTVAMDYGTLTINDEAKSTVHVYGTPGQERFDFMWEILTEGADALIILLDNNRNYPFRDLKFFSEQFADFIAEKGRLIIGITRLDIREPLLPEVYEDWMEQLELDAEVINIDPRLKQDVLNLVHKVLELKPLESAEDIQDDHINKHPPLSDVSGTSLNTQAATLATNNLTPKARTAEDHLEVNQRSMAAINGLSGVTGVSITNELGELIDTTIDDESLNQFIAYLSGLTPNLIDAAELGPIHRIMVRGPEDDNLTVFVEQDRSLGVCSERSVSIPVLSQQVEDMLQWL</sequence>
<dbReference type="Pfam" id="PF03029">
    <property type="entry name" value="ATP_bind_1"/>
    <property type="match status" value="1"/>
</dbReference>
<evidence type="ECO:0008006" key="7">
    <source>
        <dbReference type="Google" id="ProtNLM"/>
    </source>
</evidence>
<dbReference type="InterPro" id="IPR052705">
    <property type="entry name" value="Gliding_Motility_GTPase"/>
</dbReference>
<dbReference type="PANTHER" id="PTHR42708:SF1">
    <property type="entry name" value="GLIDING MOTILITY PROTEIN MGLA"/>
    <property type="match status" value="1"/>
</dbReference>
<protein>
    <recommendedName>
        <fullName evidence="7">GTP-binding protein</fullName>
    </recommendedName>
</protein>
<dbReference type="SUPFAM" id="SSF52540">
    <property type="entry name" value="P-loop containing nucleoside triphosphate hydrolases"/>
    <property type="match status" value="1"/>
</dbReference>
<dbReference type="OrthoDB" id="4319884at2"/>
<dbReference type="InterPro" id="IPR027417">
    <property type="entry name" value="P-loop_NTPase"/>
</dbReference>
<evidence type="ECO:0000256" key="1">
    <source>
        <dbReference type="ARBA" id="ARBA00005290"/>
    </source>
</evidence>
<dbReference type="InterPro" id="IPR004130">
    <property type="entry name" value="Gpn"/>
</dbReference>
<dbReference type="GO" id="GO:0005525">
    <property type="term" value="F:GTP binding"/>
    <property type="evidence" value="ECO:0007669"/>
    <property type="project" value="UniProtKB-KW"/>
</dbReference>
<keyword evidence="6" id="KW-1185">Reference proteome</keyword>
<gene>
    <name evidence="5" type="ORF">DKW60_23320</name>
</gene>
<dbReference type="Proteomes" id="UP000245539">
    <property type="component" value="Unassembled WGS sequence"/>
</dbReference>
<dbReference type="PANTHER" id="PTHR42708">
    <property type="entry name" value="ATP/GTP-BINDING PROTEIN-RELATED"/>
    <property type="match status" value="1"/>
</dbReference>
<evidence type="ECO:0000313" key="6">
    <source>
        <dbReference type="Proteomes" id="UP000245539"/>
    </source>
</evidence>
<dbReference type="AlphaFoldDB" id="A0A317C1H5"/>
<accession>A0A317C1H5</accession>
<comment type="similarity">
    <text evidence="1">Belongs to the GPN-loop GTPase family.</text>
</comment>
<organism evidence="5 6">
    <name type="scientific">Leucothrix pacifica</name>
    <dbReference type="NCBI Taxonomy" id="1247513"/>
    <lineage>
        <taxon>Bacteria</taxon>
        <taxon>Pseudomonadati</taxon>
        <taxon>Pseudomonadota</taxon>
        <taxon>Gammaproteobacteria</taxon>
        <taxon>Thiotrichales</taxon>
        <taxon>Thiotrichaceae</taxon>
        <taxon>Leucothrix</taxon>
    </lineage>
</organism>
<name>A0A317C1H5_9GAMM</name>
<dbReference type="GO" id="GO:0016787">
    <property type="term" value="F:hydrolase activity"/>
    <property type="evidence" value="ECO:0007669"/>
    <property type="project" value="UniProtKB-KW"/>
</dbReference>
<evidence type="ECO:0000256" key="4">
    <source>
        <dbReference type="ARBA" id="ARBA00023134"/>
    </source>
</evidence>
<keyword evidence="2" id="KW-0547">Nucleotide-binding</keyword>
<dbReference type="CDD" id="cd00882">
    <property type="entry name" value="Ras_like_GTPase"/>
    <property type="match status" value="1"/>
</dbReference>
<dbReference type="RefSeq" id="WP_109840039.1">
    <property type="nucleotide sequence ID" value="NZ_QGKM01000136.1"/>
</dbReference>
<reference evidence="5 6" key="1">
    <citation type="submission" date="2018-05" db="EMBL/GenBank/DDBJ databases">
        <title>Leucothrix arctica sp. nov., isolated from Arctic seawater.</title>
        <authorList>
            <person name="Choi A."/>
            <person name="Baek K."/>
        </authorList>
    </citation>
    <scope>NUCLEOTIDE SEQUENCE [LARGE SCALE GENOMIC DNA]</scope>
    <source>
        <strain evidence="5 6">JCM 18388</strain>
    </source>
</reference>
<evidence type="ECO:0000313" key="5">
    <source>
        <dbReference type="EMBL" id="PWQ92031.1"/>
    </source>
</evidence>
<proteinExistence type="inferred from homology"/>
<dbReference type="Gene3D" id="3.40.50.300">
    <property type="entry name" value="P-loop containing nucleotide triphosphate hydrolases"/>
    <property type="match status" value="1"/>
</dbReference>
<dbReference type="EMBL" id="QGKM01000136">
    <property type="protein sequence ID" value="PWQ92031.1"/>
    <property type="molecule type" value="Genomic_DNA"/>
</dbReference>
<evidence type="ECO:0000256" key="2">
    <source>
        <dbReference type="ARBA" id="ARBA00022741"/>
    </source>
</evidence>
<evidence type="ECO:0000256" key="3">
    <source>
        <dbReference type="ARBA" id="ARBA00022801"/>
    </source>
</evidence>